<accession>A0A9Q0GD80</accession>
<dbReference type="SUPFAM" id="SSF81383">
    <property type="entry name" value="F-box domain"/>
    <property type="match status" value="1"/>
</dbReference>
<dbReference type="AlphaFoldDB" id="A0A9Q0GD80"/>
<protein>
    <recommendedName>
        <fullName evidence="1">F-box domain-containing protein</fullName>
    </recommendedName>
</protein>
<evidence type="ECO:0000313" key="2">
    <source>
        <dbReference type="EMBL" id="KAJ4846276.1"/>
    </source>
</evidence>
<keyword evidence="3" id="KW-1185">Reference proteome</keyword>
<reference evidence="2" key="2">
    <citation type="journal article" date="2023" name="Plants (Basel)">
        <title>Annotation of the Turnera subulata (Passifloraceae) Draft Genome Reveals the S-Locus Evolved after the Divergence of Turneroideae from Passifloroideae in a Stepwise Manner.</title>
        <authorList>
            <person name="Henning P.M."/>
            <person name="Roalson E.H."/>
            <person name="Mir W."/>
            <person name="McCubbin A.G."/>
            <person name="Shore J.S."/>
        </authorList>
    </citation>
    <scope>NUCLEOTIDE SEQUENCE</scope>
    <source>
        <strain evidence="2">F60SS</strain>
    </source>
</reference>
<organism evidence="2 3">
    <name type="scientific">Turnera subulata</name>
    <dbReference type="NCBI Taxonomy" id="218843"/>
    <lineage>
        <taxon>Eukaryota</taxon>
        <taxon>Viridiplantae</taxon>
        <taxon>Streptophyta</taxon>
        <taxon>Embryophyta</taxon>
        <taxon>Tracheophyta</taxon>
        <taxon>Spermatophyta</taxon>
        <taxon>Magnoliopsida</taxon>
        <taxon>eudicotyledons</taxon>
        <taxon>Gunneridae</taxon>
        <taxon>Pentapetalae</taxon>
        <taxon>rosids</taxon>
        <taxon>fabids</taxon>
        <taxon>Malpighiales</taxon>
        <taxon>Passifloraceae</taxon>
        <taxon>Turnera</taxon>
    </lineage>
</organism>
<dbReference type="InterPro" id="IPR001810">
    <property type="entry name" value="F-box_dom"/>
</dbReference>
<comment type="caution">
    <text evidence="2">The sequence shown here is derived from an EMBL/GenBank/DDBJ whole genome shotgun (WGS) entry which is preliminary data.</text>
</comment>
<dbReference type="OrthoDB" id="2242903at2759"/>
<evidence type="ECO:0000259" key="1">
    <source>
        <dbReference type="Pfam" id="PF12937"/>
    </source>
</evidence>
<gene>
    <name evidence="2" type="ORF">Tsubulata_008795</name>
</gene>
<feature type="domain" description="F-box" evidence="1">
    <location>
        <begin position="1"/>
        <end position="36"/>
    </location>
</feature>
<dbReference type="InterPro" id="IPR032675">
    <property type="entry name" value="LRR_dom_sf"/>
</dbReference>
<name>A0A9Q0GD80_9ROSI</name>
<dbReference type="InterPro" id="IPR036047">
    <property type="entry name" value="F-box-like_dom_sf"/>
</dbReference>
<dbReference type="EMBL" id="JAKUCV010001458">
    <property type="protein sequence ID" value="KAJ4846276.1"/>
    <property type="molecule type" value="Genomic_DNA"/>
</dbReference>
<dbReference type="PANTHER" id="PTHR31215">
    <property type="entry name" value="OS05G0510400 PROTEIN-RELATED"/>
    <property type="match status" value="1"/>
</dbReference>
<reference evidence="2" key="1">
    <citation type="submission" date="2022-02" db="EMBL/GenBank/DDBJ databases">
        <authorList>
            <person name="Henning P.M."/>
            <person name="McCubbin A.G."/>
            <person name="Shore J.S."/>
        </authorList>
    </citation>
    <scope>NUCLEOTIDE SEQUENCE</scope>
    <source>
        <strain evidence="2">F60SS</strain>
        <tissue evidence="2">Leaves</tissue>
    </source>
</reference>
<dbReference type="Pfam" id="PF12937">
    <property type="entry name" value="F-box-like"/>
    <property type="match status" value="1"/>
</dbReference>
<dbReference type="InterPro" id="IPR044809">
    <property type="entry name" value="AUF1-like"/>
</dbReference>
<sequence length="448" mass="50491">MDDLPPPLVLEILSRLGDSADLARCRVASKAFNAHSHEVRSVTLICTLSRYLKSRSPETKHQVTPFKSVFNNLVRHLRCVESVSIGVEKSLAGLSYDDVDDESDDLYLTDAGFVKEWLPRVCGELKSLSVSDFWIQSCWRRSDILAHISASCQALLNLELRNAWLSVDGLNPMQMLRSLTLEFIRLDDENLNKFNQCFPCLQHLNLIGVGGLKEPSIHLCHLKTCRWTVSNAPLSLAIVAPNLSKLDLKCIRPSSLVIETPVLSDLFLSLENPSKFKIEYFTDLENLRLESANLFGLIGLFPQCTSTRRLTVDSLKCTDIVDVKMLSLEVLSNTFANMRSLGLRSGAWSEMERCFRTCHVQSQNKITGLKEITAQLVIQDLDVTLSFIFCVLGMCINLSDVALLIHRDVYPDVASNLISQCTAQHPKIRWKWGMWQEDSEDTWVSDGI</sequence>
<dbReference type="Proteomes" id="UP001141552">
    <property type="component" value="Unassembled WGS sequence"/>
</dbReference>
<dbReference type="Gene3D" id="3.80.10.10">
    <property type="entry name" value="Ribonuclease Inhibitor"/>
    <property type="match status" value="1"/>
</dbReference>
<dbReference type="SUPFAM" id="SSF52058">
    <property type="entry name" value="L domain-like"/>
    <property type="match status" value="1"/>
</dbReference>
<evidence type="ECO:0000313" key="3">
    <source>
        <dbReference type="Proteomes" id="UP001141552"/>
    </source>
</evidence>
<proteinExistence type="predicted"/>